<dbReference type="KEGG" id="tut:107363948"/>
<reference evidence="2" key="1">
    <citation type="submission" date="2011-08" db="EMBL/GenBank/DDBJ databases">
        <authorList>
            <person name="Rombauts S."/>
        </authorList>
    </citation>
    <scope>NUCLEOTIDE SEQUENCE</scope>
    <source>
        <strain evidence="2">London</strain>
    </source>
</reference>
<dbReference type="Proteomes" id="UP000015104">
    <property type="component" value="Unassembled WGS sequence"/>
</dbReference>
<sequence length="179" mass="19937">MMTYQVSAFALAIVFFANISYIVNADQAFYYNVAVQTSGSTKFSAHEGKLKLSVVRIGEETTEDFILTPRAVNLTMNSRYTGEIKSSIGLANIKSVYLSWTLATPNSPDFATEKPSIYFDEIVLEYWYTTSVPAVIYGYPKQIEGHRLQKFCPSTQPIGIEHANGASFHACGPMVEQTY</sequence>
<proteinExistence type="predicted"/>
<organism evidence="1 2">
    <name type="scientific">Tetranychus urticae</name>
    <name type="common">Two-spotted spider mite</name>
    <dbReference type="NCBI Taxonomy" id="32264"/>
    <lineage>
        <taxon>Eukaryota</taxon>
        <taxon>Metazoa</taxon>
        <taxon>Ecdysozoa</taxon>
        <taxon>Arthropoda</taxon>
        <taxon>Chelicerata</taxon>
        <taxon>Arachnida</taxon>
        <taxon>Acari</taxon>
        <taxon>Acariformes</taxon>
        <taxon>Trombidiformes</taxon>
        <taxon>Prostigmata</taxon>
        <taxon>Eleutherengona</taxon>
        <taxon>Raphignathae</taxon>
        <taxon>Tetranychoidea</taxon>
        <taxon>Tetranychidae</taxon>
        <taxon>Tetranychus</taxon>
    </lineage>
</organism>
<dbReference type="EnsemblMetazoa" id="tetur11g05720.1">
    <property type="protein sequence ID" value="tetur11g05720.1"/>
    <property type="gene ID" value="tetur11g05720"/>
</dbReference>
<keyword evidence="2" id="KW-1185">Reference proteome</keyword>
<dbReference type="EMBL" id="CAEY01000080">
    <property type="status" value="NOT_ANNOTATED_CDS"/>
    <property type="molecule type" value="Genomic_DNA"/>
</dbReference>
<reference evidence="1" key="2">
    <citation type="submission" date="2015-06" db="UniProtKB">
        <authorList>
            <consortium name="EnsemblMetazoa"/>
        </authorList>
    </citation>
    <scope>IDENTIFICATION</scope>
</reference>
<dbReference type="AlphaFoldDB" id="T1KHV2"/>
<evidence type="ECO:0000313" key="2">
    <source>
        <dbReference type="Proteomes" id="UP000015104"/>
    </source>
</evidence>
<protein>
    <submittedName>
        <fullName evidence="1">Uncharacterized protein</fullName>
    </submittedName>
</protein>
<evidence type="ECO:0000313" key="1">
    <source>
        <dbReference type="EnsemblMetazoa" id="tetur11g05720.1"/>
    </source>
</evidence>
<name>T1KHV2_TETUR</name>
<accession>T1KHV2</accession>
<gene>
    <name evidence="1" type="primary">107363948</name>
</gene>
<dbReference type="HOGENOM" id="CLU_139380_0_0_1"/>